<evidence type="ECO:0000256" key="18">
    <source>
        <dbReference type="ARBA" id="ARBA00023187"/>
    </source>
</evidence>
<gene>
    <name evidence="25" type="ORF">CALMAC_LOCUS8986</name>
</gene>
<keyword evidence="8" id="KW-0507">mRNA processing</keyword>
<feature type="domain" description="Pinin/SDK/MemA protein" evidence="23">
    <location>
        <begin position="136"/>
        <end position="258"/>
    </location>
</feature>
<dbReference type="PANTHER" id="PTHR12707:SF0">
    <property type="entry name" value="PININ"/>
    <property type="match status" value="1"/>
</dbReference>
<evidence type="ECO:0000256" key="6">
    <source>
        <dbReference type="ARBA" id="ARBA00022499"/>
    </source>
</evidence>
<dbReference type="AlphaFoldDB" id="A0A653CGS2"/>
<evidence type="ECO:0000256" key="21">
    <source>
        <dbReference type="SAM" id="Coils"/>
    </source>
</evidence>
<name>A0A653CGS2_CALMS</name>
<dbReference type="GO" id="GO:0071013">
    <property type="term" value="C:catalytic step 2 spliceosome"/>
    <property type="evidence" value="ECO:0007669"/>
    <property type="project" value="TreeGrafter"/>
</dbReference>
<evidence type="ECO:0000256" key="13">
    <source>
        <dbReference type="ARBA" id="ARBA00023015"/>
    </source>
</evidence>
<dbReference type="InterPro" id="IPR006787">
    <property type="entry name" value="Pinin_SDK_N"/>
</dbReference>
<dbReference type="PANTHER" id="PTHR12707">
    <property type="entry name" value="PINN"/>
    <property type="match status" value="1"/>
</dbReference>
<dbReference type="Proteomes" id="UP000410492">
    <property type="component" value="Unassembled WGS sequence"/>
</dbReference>
<evidence type="ECO:0000256" key="20">
    <source>
        <dbReference type="ARBA" id="ARBA00025916"/>
    </source>
</evidence>
<feature type="coiled-coil region" evidence="21">
    <location>
        <begin position="247"/>
        <end position="282"/>
    </location>
</feature>
<protein>
    <recommendedName>
        <fullName evidence="4">Pinin</fullName>
    </recommendedName>
</protein>
<evidence type="ECO:0000259" key="23">
    <source>
        <dbReference type="Pfam" id="PF04696"/>
    </source>
</evidence>
<feature type="compositionally biased region" description="Basic and acidic residues" evidence="22">
    <location>
        <begin position="304"/>
        <end position="325"/>
    </location>
</feature>
<dbReference type="Pfam" id="PF04696">
    <property type="entry name" value="Pinin_SDK_memA"/>
    <property type="match status" value="1"/>
</dbReference>
<comment type="similarity">
    <text evidence="3">Belongs to the pinin family.</text>
</comment>
<feature type="compositionally biased region" description="Basic and acidic residues" evidence="22">
    <location>
        <begin position="27"/>
        <end position="39"/>
    </location>
</feature>
<evidence type="ECO:0000256" key="5">
    <source>
        <dbReference type="ARBA" id="ARBA00022481"/>
    </source>
</evidence>
<keyword evidence="7" id="KW-0597">Phosphoprotein</keyword>
<accession>A0A653CGS2</accession>
<keyword evidence="16" id="KW-0010">Activator</keyword>
<keyword evidence="14 21" id="KW-0175">Coiled coil</keyword>
<feature type="domain" description="Pinin/SDK" evidence="24">
    <location>
        <begin position="11"/>
        <end position="82"/>
    </location>
</feature>
<evidence type="ECO:0000256" key="12">
    <source>
        <dbReference type="ARBA" id="ARBA00022990"/>
    </source>
</evidence>
<keyword evidence="12" id="KW-0007">Acetylation</keyword>
<dbReference type="EMBL" id="CAACVG010007796">
    <property type="protein sequence ID" value="VEN47112.1"/>
    <property type="molecule type" value="Genomic_DNA"/>
</dbReference>
<keyword evidence="11" id="KW-0965">Cell junction</keyword>
<sequence length="424" mass="49179">MTMEVLKSFGSLQNELEEAKNSLKGVDEHLKRLIGRDPSEPPPRNNLKRPVPDDKGRTKIQNRNRGFTLENEEVPAKRRTTVPHVSVFKRLSDKVDDSHPIQHGPQRGMISKVIVTNKEIPSREEAIVAQNRDEKFKARNRRMFGALLGTLQKFQQEETKLKPREEKRAQLEKKIEEHEIKEKAEIKKERQELFLSRKRKQAEIKVIELKMLRMKEYATWEESQKPRMNFITTKTKPHIHYLPRRMNDKSKELLEKSKAEIEKILEKKKEQIASELQVMEERVKRSFENRFASKNKPNETNNTDARDHEQDADHDQDDNFDHEAVLTETQLAVAEKEKMDTQDSSKGEGENVVLNEVNPQNGEKTTDNGEQAEPVDECNHTVEDNHENQLESSAEVQSEQVPQVSNDEPNDSGDISKCNDSVQE</sequence>
<evidence type="ECO:0000256" key="11">
    <source>
        <dbReference type="ARBA" id="ARBA00022949"/>
    </source>
</evidence>
<proteinExistence type="inferred from homology"/>
<keyword evidence="19" id="KW-0539">Nucleus</keyword>
<feature type="compositionally biased region" description="Polar residues" evidence="22">
    <location>
        <begin position="390"/>
        <end position="407"/>
    </location>
</feature>
<feature type="region of interest" description="Disordered" evidence="22">
    <location>
        <begin position="27"/>
        <end position="68"/>
    </location>
</feature>
<evidence type="ECO:0000256" key="2">
    <source>
        <dbReference type="ARBA" id="ARBA00004568"/>
    </source>
</evidence>
<dbReference type="InterPro" id="IPR039853">
    <property type="entry name" value="Pinin"/>
</dbReference>
<evidence type="ECO:0000256" key="15">
    <source>
        <dbReference type="ARBA" id="ARBA00023125"/>
    </source>
</evidence>
<evidence type="ECO:0000313" key="26">
    <source>
        <dbReference type="Proteomes" id="UP000410492"/>
    </source>
</evidence>
<keyword evidence="17" id="KW-0804">Transcription</keyword>
<evidence type="ECO:0000256" key="4">
    <source>
        <dbReference type="ARBA" id="ARBA00020056"/>
    </source>
</evidence>
<dbReference type="GO" id="GO:0016607">
    <property type="term" value="C:nuclear speck"/>
    <property type="evidence" value="ECO:0007669"/>
    <property type="project" value="UniProtKB-SubCell"/>
</dbReference>
<keyword evidence="15" id="KW-0238">DNA-binding</keyword>
<evidence type="ECO:0000256" key="3">
    <source>
        <dbReference type="ARBA" id="ARBA00010386"/>
    </source>
</evidence>
<evidence type="ECO:0000259" key="24">
    <source>
        <dbReference type="Pfam" id="PF04697"/>
    </source>
</evidence>
<organism evidence="25 26">
    <name type="scientific">Callosobruchus maculatus</name>
    <name type="common">Southern cowpea weevil</name>
    <name type="synonym">Pulse bruchid</name>
    <dbReference type="NCBI Taxonomy" id="64391"/>
    <lineage>
        <taxon>Eukaryota</taxon>
        <taxon>Metazoa</taxon>
        <taxon>Ecdysozoa</taxon>
        <taxon>Arthropoda</taxon>
        <taxon>Hexapoda</taxon>
        <taxon>Insecta</taxon>
        <taxon>Pterygota</taxon>
        <taxon>Neoptera</taxon>
        <taxon>Endopterygota</taxon>
        <taxon>Coleoptera</taxon>
        <taxon>Polyphaga</taxon>
        <taxon>Cucujiformia</taxon>
        <taxon>Chrysomeloidea</taxon>
        <taxon>Chrysomelidae</taxon>
        <taxon>Bruchinae</taxon>
        <taxon>Bruchini</taxon>
        <taxon>Callosobruchus</taxon>
    </lineage>
</organism>
<keyword evidence="18" id="KW-0508">mRNA splicing</keyword>
<keyword evidence="13" id="KW-0805">Transcription regulation</keyword>
<keyword evidence="9" id="KW-0747">Spliceosome</keyword>
<dbReference type="Pfam" id="PF04697">
    <property type="entry name" value="Pinin_SDK_N"/>
    <property type="match status" value="1"/>
</dbReference>
<feature type="compositionally biased region" description="Basic and acidic residues" evidence="22">
    <location>
        <begin position="377"/>
        <end position="389"/>
    </location>
</feature>
<keyword evidence="26" id="KW-1185">Reference proteome</keyword>
<keyword evidence="6" id="KW-1017">Isopeptide bond</keyword>
<feature type="region of interest" description="Disordered" evidence="22">
    <location>
        <begin position="286"/>
        <end position="424"/>
    </location>
</feature>
<evidence type="ECO:0000256" key="19">
    <source>
        <dbReference type="ARBA" id="ARBA00023242"/>
    </source>
</evidence>
<dbReference type="GO" id="GO:0006397">
    <property type="term" value="P:mRNA processing"/>
    <property type="evidence" value="ECO:0007669"/>
    <property type="project" value="UniProtKB-KW"/>
</dbReference>
<dbReference type="OrthoDB" id="330772at2759"/>
<evidence type="ECO:0000256" key="14">
    <source>
        <dbReference type="ARBA" id="ARBA00023054"/>
    </source>
</evidence>
<evidence type="ECO:0000256" key="7">
    <source>
        <dbReference type="ARBA" id="ARBA00022553"/>
    </source>
</evidence>
<evidence type="ECO:0000256" key="1">
    <source>
        <dbReference type="ARBA" id="ARBA00004324"/>
    </source>
</evidence>
<comment type="subcellular location">
    <subcellularLocation>
        <location evidence="2">Cell junction</location>
        <location evidence="2">Desmosome</location>
    </subcellularLocation>
    <subcellularLocation>
        <location evidence="1">Nucleus speckle</location>
    </subcellularLocation>
</comment>
<evidence type="ECO:0000256" key="16">
    <source>
        <dbReference type="ARBA" id="ARBA00023159"/>
    </source>
</evidence>
<evidence type="ECO:0000256" key="8">
    <source>
        <dbReference type="ARBA" id="ARBA00022664"/>
    </source>
</evidence>
<feature type="coiled-coil region" evidence="21">
    <location>
        <begin position="161"/>
        <end position="188"/>
    </location>
</feature>
<evidence type="ECO:0000256" key="22">
    <source>
        <dbReference type="SAM" id="MobiDB-lite"/>
    </source>
</evidence>
<reference evidence="25 26" key="1">
    <citation type="submission" date="2019-01" db="EMBL/GenBank/DDBJ databases">
        <authorList>
            <person name="Sayadi A."/>
        </authorList>
    </citation>
    <scope>NUCLEOTIDE SEQUENCE [LARGE SCALE GENOMIC DNA]</scope>
</reference>
<evidence type="ECO:0000313" key="25">
    <source>
        <dbReference type="EMBL" id="VEN47112.1"/>
    </source>
</evidence>
<feature type="compositionally biased region" description="Basic and acidic residues" evidence="22">
    <location>
        <begin position="334"/>
        <end position="349"/>
    </location>
</feature>
<dbReference type="GO" id="GO:0008380">
    <property type="term" value="P:RNA splicing"/>
    <property type="evidence" value="ECO:0007669"/>
    <property type="project" value="UniProtKB-KW"/>
</dbReference>
<dbReference type="InterPro" id="IPR006786">
    <property type="entry name" value="Pinin_SDK_MemA"/>
</dbReference>
<keyword evidence="5" id="KW-0488">Methylation</keyword>
<keyword evidence="10" id="KW-0832">Ubl conjugation</keyword>
<comment type="subunit">
    <text evidence="20">Found in a mRNA splicing-dependent exon junction complex (EJC). Found in a complex with SR proteins. Found in a mRNP complex with RNPS1. Component of the PSAP complex consisting of RNPS1, SAP18 and PNN. Interacts with PNISR, CTBP1, CTBP2, KRT8, KRT18, KRT19, PS1D/PNO40, PPIG, RNPS1, SFRS4 and SRRM2. Identified in the spliceosome C complex.</text>
</comment>
<dbReference type="GO" id="GO:0030057">
    <property type="term" value="C:desmosome"/>
    <property type="evidence" value="ECO:0007669"/>
    <property type="project" value="UniProtKB-SubCell"/>
</dbReference>
<evidence type="ECO:0000256" key="10">
    <source>
        <dbReference type="ARBA" id="ARBA00022843"/>
    </source>
</evidence>
<dbReference type="GO" id="GO:0003677">
    <property type="term" value="F:DNA binding"/>
    <property type="evidence" value="ECO:0007669"/>
    <property type="project" value="UniProtKB-KW"/>
</dbReference>
<evidence type="ECO:0000256" key="17">
    <source>
        <dbReference type="ARBA" id="ARBA00023163"/>
    </source>
</evidence>
<evidence type="ECO:0000256" key="9">
    <source>
        <dbReference type="ARBA" id="ARBA00022728"/>
    </source>
</evidence>